<reference evidence="1" key="1">
    <citation type="journal article" date="2018" name="Nat. Genet.">
        <title>Extensive intraspecific gene order and gene structural variations between Mo17 and other maize genomes.</title>
        <authorList>
            <person name="Sun S."/>
            <person name="Zhou Y."/>
            <person name="Chen J."/>
            <person name="Shi J."/>
            <person name="Zhao H."/>
            <person name="Zhao H."/>
            <person name="Song W."/>
            <person name="Zhang M."/>
            <person name="Cui Y."/>
            <person name="Dong X."/>
            <person name="Liu H."/>
            <person name="Ma X."/>
            <person name="Jiao Y."/>
            <person name="Wang B."/>
            <person name="Wei X."/>
            <person name="Stein J.C."/>
            <person name="Glaubitz J.C."/>
            <person name="Lu F."/>
            <person name="Yu G."/>
            <person name="Liang C."/>
            <person name="Fengler K."/>
            <person name="Li B."/>
            <person name="Rafalski A."/>
            <person name="Schnable P.S."/>
            <person name="Ware D.H."/>
            <person name="Buckler E.S."/>
            <person name="Lai J."/>
        </authorList>
    </citation>
    <scope>NUCLEOTIDE SEQUENCE [LARGE SCALE GENOMIC DNA]</scope>
    <source>
        <tissue evidence="1">Seedling</tissue>
    </source>
</reference>
<sequence length="210" mass="24702">MEPVALNRERATADRLKRIPMLFDDYRDKDFYELSRKYSIVARAEVKFPIEPRYRDRQHFVLSDINGAKIEAMTTRYETVKHFNSLLHEKHVYKMHNVEFGLDPGEFHFRHMSGPMELYLTQQTLMESYTVPIQMPPFPKHIFLNLADIAELPNSTLLSASSLRIKQQYTSICSITTPIILNQFKKLWWHGTIVSLLLDFLKNKGIVDRV</sequence>
<dbReference type="Gene3D" id="2.40.50.140">
    <property type="entry name" value="Nucleic acid-binding proteins"/>
    <property type="match status" value="1"/>
</dbReference>
<proteinExistence type="predicted"/>
<dbReference type="Proteomes" id="UP000251960">
    <property type="component" value="Chromosome 1"/>
</dbReference>
<accession>A0A317Y2W9</accession>
<evidence type="ECO:0000313" key="1">
    <source>
        <dbReference type="EMBL" id="PWZ52987.1"/>
    </source>
</evidence>
<comment type="caution">
    <text evidence="1">The sequence shown here is derived from an EMBL/GenBank/DDBJ whole genome shotgun (WGS) entry which is preliminary data.</text>
</comment>
<gene>
    <name evidence="1" type="ORF">Zm00014a_019757</name>
</gene>
<dbReference type="PANTHER" id="PTHR48299:SF2">
    <property type="entry name" value="ATP-DEPENDENT DNA HELICASE"/>
    <property type="match status" value="1"/>
</dbReference>
<dbReference type="EMBL" id="NCVQ01000001">
    <property type="protein sequence ID" value="PWZ52987.1"/>
    <property type="molecule type" value="Genomic_DNA"/>
</dbReference>
<organism evidence="1">
    <name type="scientific">Zea mays</name>
    <name type="common">Maize</name>
    <dbReference type="NCBI Taxonomy" id="4577"/>
    <lineage>
        <taxon>Eukaryota</taxon>
        <taxon>Viridiplantae</taxon>
        <taxon>Streptophyta</taxon>
        <taxon>Embryophyta</taxon>
        <taxon>Tracheophyta</taxon>
        <taxon>Spermatophyta</taxon>
        <taxon>Magnoliopsida</taxon>
        <taxon>Liliopsida</taxon>
        <taxon>Poales</taxon>
        <taxon>Poaceae</taxon>
        <taxon>PACMAD clade</taxon>
        <taxon>Panicoideae</taxon>
        <taxon>Andropogonodae</taxon>
        <taxon>Andropogoneae</taxon>
        <taxon>Tripsacinae</taxon>
        <taxon>Zea</taxon>
    </lineage>
</organism>
<dbReference type="PANTHER" id="PTHR48299">
    <property type="entry name" value="ACT DOMAIN-CONTAINING PROTEIN ACR9"/>
    <property type="match status" value="1"/>
</dbReference>
<dbReference type="InterPro" id="IPR012340">
    <property type="entry name" value="NA-bd_OB-fold"/>
</dbReference>
<protein>
    <submittedName>
        <fullName evidence="1">Uncharacterized protein</fullName>
    </submittedName>
</protein>
<name>A0A317Y2W9_MAIZE</name>
<dbReference type="AlphaFoldDB" id="A0A317Y2W9"/>